<organism evidence="2 3">
    <name type="scientific">Penaeus monodon nudivirus</name>
    <dbReference type="NCBI Taxonomy" id="1529056"/>
    <lineage>
        <taxon>Viruses</taxon>
        <taxon>Viruses incertae sedis</taxon>
        <taxon>Naldaviricetes</taxon>
        <taxon>Lefavirales</taxon>
        <taxon>Nudiviridae</taxon>
        <taxon>Gammanudivirus</taxon>
        <taxon>Gammanudivirus pemonodonis</taxon>
    </lineage>
</organism>
<reference evidence="2 3" key="1">
    <citation type="journal article" date="2014" name="BMC Genomics">
        <title>The genome and occlusion bodies of marine Penaeus monodon nudivirus (PmNV, also known as MBV and PemoNPV) suggest that it should be assigned to a new nudivirus genus that is distinct from the terrestrial nudiviruses.</title>
        <authorList>
            <person name="Yang Y.T."/>
            <person name="Lee D.Y."/>
            <person name="Wang Y."/>
            <person name="Hu J.M."/>
            <person name="Li W.H."/>
            <person name="Leu J.H."/>
            <person name="Chang G.D."/>
            <person name="Ke H.M."/>
            <person name="Kang S.T."/>
            <person name="Lin S.S."/>
            <person name="Kou G.H."/>
            <person name="Lo C.F."/>
        </authorList>
    </citation>
    <scope>NUCLEOTIDE SEQUENCE [LARGE SCALE GENOMIC DNA]</scope>
    <source>
        <strain evidence="2">Indonesia</strain>
    </source>
</reference>
<dbReference type="RefSeq" id="YP_009051840.1">
    <property type="nucleotide sequence ID" value="NC_024692.1"/>
</dbReference>
<dbReference type="GeneID" id="20098308"/>
<evidence type="ECO:0000313" key="2">
    <source>
        <dbReference type="EMBL" id="AII15790.1"/>
    </source>
</evidence>
<name>A0A076FDQ7_9VIRU</name>
<dbReference type="Proteomes" id="UP000203413">
    <property type="component" value="Segment"/>
</dbReference>
<sequence length="154" mass="17458">MNTTNLDRVNLKLEELAETMNDYIKESKATNNRVYDSINIKIVPTLDKNNDLCLNPVEVEEPEATTINMDEVIKPKTTPTVESNEMQQDDDDVSCSVYIDKGSEANTDSDSDNESDYSISEYKDTSLNIGNVINEIKDFGSALYHTFVHAFNWF</sequence>
<accession>A0A076FDQ7</accession>
<keyword evidence="1" id="KW-0175">Coiled coil</keyword>
<gene>
    <name evidence="2" type="ORF">PmNV_002</name>
</gene>
<keyword evidence="3" id="KW-1185">Reference proteome</keyword>
<dbReference type="KEGG" id="vg:20098308"/>
<evidence type="ECO:0000256" key="1">
    <source>
        <dbReference type="SAM" id="Coils"/>
    </source>
</evidence>
<evidence type="ECO:0000313" key="3">
    <source>
        <dbReference type="Proteomes" id="UP000203413"/>
    </source>
</evidence>
<proteinExistence type="predicted"/>
<feature type="coiled-coil region" evidence="1">
    <location>
        <begin position="6"/>
        <end position="33"/>
    </location>
</feature>
<protein>
    <submittedName>
        <fullName evidence="2">Uncharacterized protein</fullName>
    </submittedName>
</protein>
<dbReference type="EMBL" id="KJ184318">
    <property type="protein sequence ID" value="AII15790.1"/>
    <property type="molecule type" value="Genomic_DNA"/>
</dbReference>